<dbReference type="Proteomes" id="UP001066276">
    <property type="component" value="Chromosome 11"/>
</dbReference>
<feature type="compositionally biased region" description="Basic and acidic residues" evidence="1">
    <location>
        <begin position="1"/>
        <end position="12"/>
    </location>
</feature>
<protein>
    <recommendedName>
        <fullName evidence="4">Endonuclease/exonuclease/phosphatase domain-containing protein</fullName>
    </recommendedName>
</protein>
<reference evidence="2" key="1">
    <citation type="journal article" date="2022" name="bioRxiv">
        <title>Sequencing and chromosome-scale assembly of the giantPleurodeles waltlgenome.</title>
        <authorList>
            <person name="Brown T."/>
            <person name="Elewa A."/>
            <person name="Iarovenko S."/>
            <person name="Subramanian E."/>
            <person name="Araus A.J."/>
            <person name="Petzold A."/>
            <person name="Susuki M."/>
            <person name="Suzuki K.-i.T."/>
            <person name="Hayashi T."/>
            <person name="Toyoda A."/>
            <person name="Oliveira C."/>
            <person name="Osipova E."/>
            <person name="Leigh N.D."/>
            <person name="Simon A."/>
            <person name="Yun M.H."/>
        </authorList>
    </citation>
    <scope>NUCLEOTIDE SEQUENCE</scope>
    <source>
        <strain evidence="2">20211129_DDA</strain>
        <tissue evidence="2">Liver</tissue>
    </source>
</reference>
<evidence type="ECO:0008006" key="4">
    <source>
        <dbReference type="Google" id="ProtNLM"/>
    </source>
</evidence>
<comment type="caution">
    <text evidence="2">The sequence shown here is derived from an EMBL/GenBank/DDBJ whole genome shotgun (WGS) entry which is preliminary data.</text>
</comment>
<feature type="region of interest" description="Disordered" evidence="1">
    <location>
        <begin position="1"/>
        <end position="40"/>
    </location>
</feature>
<dbReference type="EMBL" id="JANPWB010000015">
    <property type="protein sequence ID" value="KAJ1092761.1"/>
    <property type="molecule type" value="Genomic_DNA"/>
</dbReference>
<evidence type="ECO:0000313" key="3">
    <source>
        <dbReference type="Proteomes" id="UP001066276"/>
    </source>
</evidence>
<organism evidence="2 3">
    <name type="scientific">Pleurodeles waltl</name>
    <name type="common">Iberian ribbed newt</name>
    <dbReference type="NCBI Taxonomy" id="8319"/>
    <lineage>
        <taxon>Eukaryota</taxon>
        <taxon>Metazoa</taxon>
        <taxon>Chordata</taxon>
        <taxon>Craniata</taxon>
        <taxon>Vertebrata</taxon>
        <taxon>Euteleostomi</taxon>
        <taxon>Amphibia</taxon>
        <taxon>Batrachia</taxon>
        <taxon>Caudata</taxon>
        <taxon>Salamandroidea</taxon>
        <taxon>Salamandridae</taxon>
        <taxon>Pleurodelinae</taxon>
        <taxon>Pleurodeles</taxon>
    </lineage>
</organism>
<keyword evidence="3" id="KW-1185">Reference proteome</keyword>
<dbReference type="InterPro" id="IPR036691">
    <property type="entry name" value="Endo/exonu/phosph_ase_sf"/>
</dbReference>
<proteinExistence type="predicted"/>
<dbReference type="AlphaFoldDB" id="A0AAV7LMC8"/>
<accession>A0AAV7LMC8</accession>
<gene>
    <name evidence="2" type="ORF">NDU88_005871</name>
</gene>
<dbReference type="Gene3D" id="3.60.10.10">
    <property type="entry name" value="Endonuclease/exonuclease/phosphatase"/>
    <property type="match status" value="1"/>
</dbReference>
<evidence type="ECO:0000313" key="2">
    <source>
        <dbReference type="EMBL" id="KAJ1092761.1"/>
    </source>
</evidence>
<name>A0AAV7LMC8_PLEWA</name>
<dbReference type="SUPFAM" id="SSF56219">
    <property type="entry name" value="DNase I-like"/>
    <property type="match status" value="1"/>
</dbReference>
<sequence length="280" mass="31664">MHRQHPTSEGRPLRSTRGASGAQYRAHRLKPTPGPQHHWRHGFGSLATTWPRETALYFRSHGVALSSTTPGSPAAPVTVGPPGCVVEKRGLWALPWSLTACRTHSTATRSGGPRLPWQLWKEARVAPLASHQWWEEITRRSFSGVRPSWSQALSPLTIKFMTWNACGIAQQEKHRRVHAYLKHYKTSITFLQESLEWVDIRHILFWLCLRTIELDSSVGTLSPPQPHPGPRGTLCDSVWTLDGREICLINMYAPSNNCVDFLSTVTDCLPLFNSRYYPSR</sequence>
<evidence type="ECO:0000256" key="1">
    <source>
        <dbReference type="SAM" id="MobiDB-lite"/>
    </source>
</evidence>